<accession>A0ABN7ZIC3</accession>
<dbReference type="RefSeq" id="WP_223994047.1">
    <property type="nucleotide sequence ID" value="NZ_CAJZAG010000012.1"/>
</dbReference>
<organism evidence="1 2">
    <name type="scientific">Cupriavidus pampae</name>
    <dbReference type="NCBI Taxonomy" id="659251"/>
    <lineage>
        <taxon>Bacteria</taxon>
        <taxon>Pseudomonadati</taxon>
        <taxon>Pseudomonadota</taxon>
        <taxon>Betaproteobacteria</taxon>
        <taxon>Burkholderiales</taxon>
        <taxon>Burkholderiaceae</taxon>
        <taxon>Cupriavidus</taxon>
    </lineage>
</organism>
<comment type="caution">
    <text evidence="1">The sequence shown here is derived from an EMBL/GenBank/DDBJ whole genome shotgun (WGS) entry which is preliminary data.</text>
</comment>
<evidence type="ECO:0008006" key="3">
    <source>
        <dbReference type="Google" id="ProtNLM"/>
    </source>
</evidence>
<name>A0ABN7ZIC3_9BURK</name>
<sequence length="165" mass="18804">MNDFTRILTEIQTSEAEIAADVAIEQASKQAQRTEVIRYARSRFNEAGVGSYLQEQAGAMAAAHYWVKVYDNDLSDRVQTSIEFVPAPHELYEKGIGGPNTVTLHIVTWSDAAVKAEIYTGHSNNRQMLPATTIAELSLDHVRQWFQRFVEFAMNYQKERDARHR</sequence>
<protein>
    <recommendedName>
        <fullName evidence="3">HK97 gp10 family phage protein</fullName>
    </recommendedName>
</protein>
<gene>
    <name evidence="1" type="ORF">LMG32289_05443</name>
</gene>
<dbReference type="Proteomes" id="UP000706525">
    <property type="component" value="Unassembled WGS sequence"/>
</dbReference>
<evidence type="ECO:0000313" key="1">
    <source>
        <dbReference type="EMBL" id="CAG9183854.1"/>
    </source>
</evidence>
<proteinExistence type="predicted"/>
<keyword evidence="2" id="KW-1185">Reference proteome</keyword>
<dbReference type="EMBL" id="CAJZAG010000012">
    <property type="protein sequence ID" value="CAG9183854.1"/>
    <property type="molecule type" value="Genomic_DNA"/>
</dbReference>
<reference evidence="1 2" key="1">
    <citation type="submission" date="2021-08" db="EMBL/GenBank/DDBJ databases">
        <authorList>
            <person name="Peeters C."/>
        </authorList>
    </citation>
    <scope>NUCLEOTIDE SEQUENCE [LARGE SCALE GENOMIC DNA]</scope>
    <source>
        <strain evidence="1 2">LMG 32289</strain>
    </source>
</reference>
<evidence type="ECO:0000313" key="2">
    <source>
        <dbReference type="Proteomes" id="UP000706525"/>
    </source>
</evidence>